<dbReference type="SMART" id="SM00344">
    <property type="entry name" value="HTH_ASNC"/>
    <property type="match status" value="1"/>
</dbReference>
<dbReference type="PANTHER" id="PTHR30154">
    <property type="entry name" value="LEUCINE-RESPONSIVE REGULATORY PROTEIN"/>
    <property type="match status" value="1"/>
</dbReference>
<evidence type="ECO:0000313" key="5">
    <source>
        <dbReference type="EMBL" id="SVA12315.1"/>
    </source>
</evidence>
<dbReference type="AlphaFoldDB" id="A0A381T824"/>
<dbReference type="Gene3D" id="1.10.10.10">
    <property type="entry name" value="Winged helix-like DNA-binding domain superfamily/Winged helix DNA-binding domain"/>
    <property type="match status" value="1"/>
</dbReference>
<dbReference type="SUPFAM" id="SSF54909">
    <property type="entry name" value="Dimeric alpha+beta barrel"/>
    <property type="match status" value="1"/>
</dbReference>
<dbReference type="SUPFAM" id="SSF46785">
    <property type="entry name" value="Winged helix' DNA-binding domain"/>
    <property type="match status" value="1"/>
</dbReference>
<name>A0A381T824_9ZZZZ</name>
<dbReference type="PROSITE" id="PS00519">
    <property type="entry name" value="HTH_ASNC_1"/>
    <property type="match status" value="1"/>
</dbReference>
<dbReference type="GO" id="GO:0043565">
    <property type="term" value="F:sequence-specific DNA binding"/>
    <property type="evidence" value="ECO:0007669"/>
    <property type="project" value="InterPro"/>
</dbReference>
<organism evidence="5">
    <name type="scientific">marine metagenome</name>
    <dbReference type="NCBI Taxonomy" id="408172"/>
    <lineage>
        <taxon>unclassified sequences</taxon>
        <taxon>metagenomes</taxon>
        <taxon>ecological metagenomes</taxon>
    </lineage>
</organism>
<dbReference type="InterPro" id="IPR036390">
    <property type="entry name" value="WH_DNA-bd_sf"/>
</dbReference>
<dbReference type="PRINTS" id="PR00033">
    <property type="entry name" value="HTHASNC"/>
</dbReference>
<dbReference type="InterPro" id="IPR000485">
    <property type="entry name" value="AsnC-type_HTH_dom"/>
</dbReference>
<dbReference type="PANTHER" id="PTHR30154:SF34">
    <property type="entry name" value="TRANSCRIPTIONAL REGULATOR AZLB"/>
    <property type="match status" value="1"/>
</dbReference>
<keyword evidence="2" id="KW-0238">DNA-binding</keyword>
<keyword evidence="3" id="KW-0804">Transcription</keyword>
<proteinExistence type="predicted"/>
<evidence type="ECO:0000259" key="4">
    <source>
        <dbReference type="PROSITE" id="PS50956"/>
    </source>
</evidence>
<evidence type="ECO:0000256" key="3">
    <source>
        <dbReference type="ARBA" id="ARBA00023163"/>
    </source>
</evidence>
<feature type="domain" description="HTH asnC-type" evidence="4">
    <location>
        <begin position="212"/>
        <end position="273"/>
    </location>
</feature>
<dbReference type="InterPro" id="IPR019888">
    <property type="entry name" value="Tscrpt_reg_AsnC-like"/>
</dbReference>
<dbReference type="Gene3D" id="3.30.70.920">
    <property type="match status" value="1"/>
</dbReference>
<dbReference type="Pfam" id="PF01037">
    <property type="entry name" value="AsnC_trans_reg"/>
    <property type="match status" value="1"/>
</dbReference>
<dbReference type="FunFam" id="1.10.10.10:FF:000186">
    <property type="entry name" value="AsnC family transcriptional regulator"/>
    <property type="match status" value="1"/>
</dbReference>
<dbReference type="EMBL" id="UINC01004168">
    <property type="protein sequence ID" value="SVA12315.1"/>
    <property type="molecule type" value="Genomic_DNA"/>
</dbReference>
<dbReference type="PROSITE" id="PS50956">
    <property type="entry name" value="HTH_ASNC_2"/>
    <property type="match status" value="1"/>
</dbReference>
<reference evidence="5" key="1">
    <citation type="submission" date="2018-05" db="EMBL/GenBank/DDBJ databases">
        <authorList>
            <person name="Lanie J.A."/>
            <person name="Ng W.-L."/>
            <person name="Kazmierczak K.M."/>
            <person name="Andrzejewski T.M."/>
            <person name="Davidsen T.M."/>
            <person name="Wayne K.J."/>
            <person name="Tettelin H."/>
            <person name="Glass J.I."/>
            <person name="Rusch D."/>
            <person name="Podicherti R."/>
            <person name="Tsui H.-C.T."/>
            <person name="Winkler M.E."/>
        </authorList>
    </citation>
    <scope>NUCLEOTIDE SEQUENCE</scope>
</reference>
<accession>A0A381T824</accession>
<keyword evidence="1" id="KW-0805">Transcription regulation</keyword>
<gene>
    <name evidence="5" type="ORF">METZ01_LOCUS65169</name>
</gene>
<dbReference type="InterPro" id="IPR019887">
    <property type="entry name" value="Tscrpt_reg_AsnC/Lrp_C"/>
</dbReference>
<dbReference type="InterPro" id="IPR019885">
    <property type="entry name" value="Tscrpt_reg_HTH_AsnC-type_CS"/>
</dbReference>
<evidence type="ECO:0000256" key="1">
    <source>
        <dbReference type="ARBA" id="ARBA00023015"/>
    </source>
</evidence>
<dbReference type="GO" id="GO:0043200">
    <property type="term" value="P:response to amino acid"/>
    <property type="evidence" value="ECO:0007669"/>
    <property type="project" value="TreeGrafter"/>
</dbReference>
<dbReference type="GO" id="GO:0005829">
    <property type="term" value="C:cytosol"/>
    <property type="evidence" value="ECO:0007669"/>
    <property type="project" value="TreeGrafter"/>
</dbReference>
<sequence length="366" mass="38736">MGRFEGVGACLDGHAAGDRRHRCQQREAAVVVGDGLVGDTGGTAGDQFVGLGSVGRQVQVGEEGVVGAQHGPLGGLRLLDLDDHLRGPEDLGGRAGDGRACLLVGDVVEAGAVAGPGLHHDLVAVGGELADDGRGGADASFRDLDLGGDADVHGVRSWGEPRNPSGPEGRLGERVRMCRRHTIAVCDRFGVSNAMKLRSSMIACMSEASLELDRVDRAILEILQQDGRRANVDLADAVNLSPSACLRRIRRLEEAGVIDRYAALLDPSRVGLGTDVFVEITLIGQDEATLDAFEVAVAERPEIMRCHLMAGEFDYLVHVVVRDVAEYEVLHRTHLAQLPGVARMVSSFALRPICDRTAFPLGAPAG</sequence>
<dbReference type="InterPro" id="IPR011008">
    <property type="entry name" value="Dimeric_a/b-barrel"/>
</dbReference>
<dbReference type="InterPro" id="IPR036388">
    <property type="entry name" value="WH-like_DNA-bd_sf"/>
</dbReference>
<dbReference type="Pfam" id="PF13412">
    <property type="entry name" value="HTH_24"/>
    <property type="match status" value="1"/>
</dbReference>
<dbReference type="InterPro" id="IPR011991">
    <property type="entry name" value="ArsR-like_HTH"/>
</dbReference>
<dbReference type="CDD" id="cd00090">
    <property type="entry name" value="HTH_ARSR"/>
    <property type="match status" value="1"/>
</dbReference>
<protein>
    <recommendedName>
        <fullName evidence="4">HTH asnC-type domain-containing protein</fullName>
    </recommendedName>
</protein>
<evidence type="ECO:0000256" key="2">
    <source>
        <dbReference type="ARBA" id="ARBA00023125"/>
    </source>
</evidence>